<dbReference type="AlphaFoldDB" id="A0A8J8KA47"/>
<evidence type="ECO:0000256" key="1">
    <source>
        <dbReference type="SAM" id="Phobius"/>
    </source>
</evidence>
<gene>
    <name evidence="2" type="ORF">HR057_00735</name>
</gene>
<evidence type="ECO:0000313" key="3">
    <source>
        <dbReference type="Proteomes" id="UP000625804"/>
    </source>
</evidence>
<accession>A0A8J8KA47</accession>
<keyword evidence="1" id="KW-0812">Transmembrane</keyword>
<comment type="caution">
    <text evidence="2">The sequence shown here is derived from an EMBL/GenBank/DDBJ whole genome shotgun (WGS) entry which is preliminary data.</text>
</comment>
<keyword evidence="1" id="KW-1133">Transmembrane helix</keyword>
<keyword evidence="1" id="KW-0472">Membrane</keyword>
<reference evidence="2" key="1">
    <citation type="submission" date="2020-06" db="EMBL/GenBank/DDBJ databases">
        <title>A novel thermopfilic bacterium from Erzurum, Turkey.</title>
        <authorList>
            <person name="Adiguzel A."/>
            <person name="Ay H."/>
            <person name="Baltaci M.O."/>
        </authorList>
    </citation>
    <scope>NUCLEOTIDE SEQUENCE</scope>
    <source>
        <strain evidence="2">P2</strain>
    </source>
</reference>
<feature type="transmembrane region" description="Helical" evidence="1">
    <location>
        <begin position="6"/>
        <end position="26"/>
    </location>
</feature>
<proteinExistence type="predicted"/>
<sequence>MEWFFEFLFGNLAFLIFIVGGIISFLKRSGESQGRKKLSEHKKIKPFIPQLEELFEEIKNIQQKEMRKPTEWQEPEFALDIRNDREQRKENLYLEKLQEMKKTNDQLDVPNTNLYMKKTGQKIKGNQSIKKKQVINGVIWSEIIGPPRAKKKHTYSYFKRS</sequence>
<dbReference type="RefSeq" id="WP_173729483.1">
    <property type="nucleotide sequence ID" value="NZ_JABTTE010000001.1"/>
</dbReference>
<dbReference type="EMBL" id="JABTTE010000001">
    <property type="protein sequence ID" value="NSL50287.1"/>
    <property type="molecule type" value="Genomic_DNA"/>
</dbReference>
<organism evidence="2 3">
    <name type="scientific">Calidifontibacillus erzurumensis</name>
    <dbReference type="NCBI Taxonomy" id="2741433"/>
    <lineage>
        <taxon>Bacteria</taxon>
        <taxon>Bacillati</taxon>
        <taxon>Bacillota</taxon>
        <taxon>Bacilli</taxon>
        <taxon>Bacillales</taxon>
        <taxon>Bacillaceae</taxon>
        <taxon>Calidifontibacillus/Schinkia group</taxon>
        <taxon>Calidifontibacillus</taxon>
    </lineage>
</organism>
<name>A0A8J8KA47_9BACI</name>
<protein>
    <submittedName>
        <fullName evidence="2">Uncharacterized protein</fullName>
    </submittedName>
</protein>
<evidence type="ECO:0000313" key="2">
    <source>
        <dbReference type="EMBL" id="NSL50287.1"/>
    </source>
</evidence>
<keyword evidence="3" id="KW-1185">Reference proteome</keyword>
<dbReference type="Proteomes" id="UP000625804">
    <property type="component" value="Unassembled WGS sequence"/>
</dbReference>